<dbReference type="SUPFAM" id="SSF51161">
    <property type="entry name" value="Trimeric LpxA-like enzymes"/>
    <property type="match status" value="1"/>
</dbReference>
<dbReference type="InterPro" id="IPR011004">
    <property type="entry name" value="Trimer_LpxA-like_sf"/>
</dbReference>
<dbReference type="EMBL" id="BAABBX010000015">
    <property type="protein sequence ID" value="GAA4191470.1"/>
    <property type="molecule type" value="Genomic_DNA"/>
</dbReference>
<dbReference type="Gene3D" id="2.160.10.10">
    <property type="entry name" value="Hexapeptide repeat proteins"/>
    <property type="match status" value="1"/>
</dbReference>
<keyword evidence="1" id="KW-0808">Transferase</keyword>
<sequence length="185" mass="18997">MHAVRTPGIDPTASIGDRSRVNRLARVGEFARVGTGCDIRAGAVIGRNVLIGRNCVVREGARLQESVLVEDAVTIEAEAVLASRVGDHLAGVTVRSGAVIGAGARCVGPAVIGRWAVVEPGAVVVSDVPDFAVVAGSPAARVAWVGRAGVRLAALADGAFVCPQTGERYLERDGRLALQEDAGRG</sequence>
<evidence type="ECO:0000313" key="1">
    <source>
        <dbReference type="EMBL" id="GAA4191470.1"/>
    </source>
</evidence>
<accession>A0ABP8AW15</accession>
<comment type="caution">
    <text evidence="1">The sequence shown here is derived from an EMBL/GenBank/DDBJ whole genome shotgun (WGS) entry which is preliminary data.</text>
</comment>
<name>A0ABP8AW15_9MICO</name>
<evidence type="ECO:0000313" key="2">
    <source>
        <dbReference type="Proteomes" id="UP001500213"/>
    </source>
</evidence>
<keyword evidence="1" id="KW-0012">Acyltransferase</keyword>
<proteinExistence type="predicted"/>
<dbReference type="PANTHER" id="PTHR43300">
    <property type="entry name" value="ACETYLTRANSFERASE"/>
    <property type="match status" value="1"/>
</dbReference>
<dbReference type="RefSeq" id="WP_344777259.1">
    <property type="nucleotide sequence ID" value="NZ_BAABBX010000015.1"/>
</dbReference>
<dbReference type="InterPro" id="IPR050179">
    <property type="entry name" value="Trans_hexapeptide_repeat"/>
</dbReference>
<gene>
    <name evidence="1" type="ORF">GCM10022288_22300</name>
</gene>
<dbReference type="GO" id="GO:0016746">
    <property type="term" value="F:acyltransferase activity"/>
    <property type="evidence" value="ECO:0007669"/>
    <property type="project" value="UniProtKB-KW"/>
</dbReference>
<reference evidence="2" key="1">
    <citation type="journal article" date="2019" name="Int. J. Syst. Evol. Microbiol.">
        <title>The Global Catalogue of Microorganisms (GCM) 10K type strain sequencing project: providing services to taxonomists for standard genome sequencing and annotation.</title>
        <authorList>
            <consortium name="The Broad Institute Genomics Platform"/>
            <consortium name="The Broad Institute Genome Sequencing Center for Infectious Disease"/>
            <person name="Wu L."/>
            <person name="Ma J."/>
        </authorList>
    </citation>
    <scope>NUCLEOTIDE SEQUENCE [LARGE SCALE GENOMIC DNA]</scope>
    <source>
        <strain evidence="2">JCM 17593</strain>
    </source>
</reference>
<keyword evidence="2" id="KW-1185">Reference proteome</keyword>
<dbReference type="Proteomes" id="UP001500213">
    <property type="component" value="Unassembled WGS sequence"/>
</dbReference>
<organism evidence="1 2">
    <name type="scientific">Gryllotalpicola kribbensis</name>
    <dbReference type="NCBI Taxonomy" id="993084"/>
    <lineage>
        <taxon>Bacteria</taxon>
        <taxon>Bacillati</taxon>
        <taxon>Actinomycetota</taxon>
        <taxon>Actinomycetes</taxon>
        <taxon>Micrococcales</taxon>
        <taxon>Microbacteriaceae</taxon>
        <taxon>Gryllotalpicola</taxon>
    </lineage>
</organism>
<protein>
    <submittedName>
        <fullName evidence="1">Acyltransferase</fullName>
    </submittedName>
</protein>